<proteinExistence type="inferred from homology"/>
<evidence type="ECO:0000256" key="3">
    <source>
        <dbReference type="ARBA" id="ARBA00022801"/>
    </source>
</evidence>
<dbReference type="PROSITE" id="PS00138">
    <property type="entry name" value="SUBTILASE_SER"/>
    <property type="match status" value="1"/>
</dbReference>
<dbReference type="SUPFAM" id="SSF52743">
    <property type="entry name" value="Subtilisin-like"/>
    <property type="match status" value="1"/>
</dbReference>
<dbReference type="InterPro" id="IPR015500">
    <property type="entry name" value="Peptidase_S8_subtilisin-rel"/>
</dbReference>
<dbReference type="Pfam" id="PF00082">
    <property type="entry name" value="Peptidase_S8"/>
    <property type="match status" value="1"/>
</dbReference>
<feature type="domain" description="Peptidase S8/S53" evidence="9">
    <location>
        <begin position="147"/>
        <end position="377"/>
    </location>
</feature>
<dbReference type="InterPro" id="IPR010259">
    <property type="entry name" value="S8pro/Inhibitor_I9"/>
</dbReference>
<dbReference type="InterPro" id="IPR022398">
    <property type="entry name" value="Peptidase_S8_His-AS"/>
</dbReference>
<keyword evidence="2 5" id="KW-0645">Protease</keyword>
<feature type="domain" description="Inhibitor I9" evidence="10">
    <location>
        <begin position="79"/>
        <end position="113"/>
    </location>
</feature>
<evidence type="ECO:0000259" key="9">
    <source>
        <dbReference type="Pfam" id="PF00082"/>
    </source>
</evidence>
<dbReference type="Proteomes" id="UP000662939">
    <property type="component" value="Chromosome"/>
</dbReference>
<evidence type="ECO:0000256" key="2">
    <source>
        <dbReference type="ARBA" id="ARBA00022670"/>
    </source>
</evidence>
<evidence type="ECO:0000256" key="5">
    <source>
        <dbReference type="PROSITE-ProRule" id="PRU01240"/>
    </source>
</evidence>
<comment type="similarity">
    <text evidence="1 5 6">Belongs to the peptidase S8 family.</text>
</comment>
<accession>A0A895XMI3</accession>
<evidence type="ECO:0000256" key="8">
    <source>
        <dbReference type="SAM" id="SignalP"/>
    </source>
</evidence>
<evidence type="ECO:0000259" key="10">
    <source>
        <dbReference type="Pfam" id="PF05922"/>
    </source>
</evidence>
<keyword evidence="8" id="KW-0732">Signal</keyword>
<evidence type="ECO:0000256" key="6">
    <source>
        <dbReference type="RuleBase" id="RU003355"/>
    </source>
</evidence>
<evidence type="ECO:0000313" key="12">
    <source>
        <dbReference type="Proteomes" id="UP000662939"/>
    </source>
</evidence>
<evidence type="ECO:0000256" key="4">
    <source>
        <dbReference type="ARBA" id="ARBA00022825"/>
    </source>
</evidence>
<evidence type="ECO:0000256" key="1">
    <source>
        <dbReference type="ARBA" id="ARBA00011073"/>
    </source>
</evidence>
<sequence length="396" mass="40298">MKTKKTLRVLTALGSAGAIAIGTLALSATPAQAEGTILGADNPDAIENSYLVTLESELSTPEIGSFAESFNGTVTSEWDVIDGFAVEMTEDDAKLMAGHPDVKMVEQDAEVSITSPGQQPNPPSWGLDRVDQRNLPLDNSYSWPNSGTGVTVYVLDTGINLTHQEFTGRLARGYDAVTPGGNANDCQGHGTHVAGTIGGTRTGVAKNVTLVPVRVLNCAGSGTWGQVIDGINWSTNNFSGPSVANMSLGGGSNATLDAAVNASVNAGLTHVVASGNSNANACNFSPAGAAGAISVNSSNSADSRSFFSNWGTCTDLFAPGESIFGPWIGGNSSYNTISGTSMASPHVAGGAAQYLSSNPGASPAQVRNALTSNATPGVISNPGPGSPNLLLYVSNF</sequence>
<dbReference type="InterPro" id="IPR034193">
    <property type="entry name" value="PCSK9_ProteinaseK-like"/>
</dbReference>
<dbReference type="GO" id="GO:0005615">
    <property type="term" value="C:extracellular space"/>
    <property type="evidence" value="ECO:0007669"/>
    <property type="project" value="TreeGrafter"/>
</dbReference>
<dbReference type="InterPro" id="IPR050131">
    <property type="entry name" value="Peptidase_S8_subtilisin-like"/>
</dbReference>
<organism evidence="11 12">
    <name type="scientific">Natronoglycomyces albus</name>
    <dbReference type="NCBI Taxonomy" id="2811108"/>
    <lineage>
        <taxon>Bacteria</taxon>
        <taxon>Bacillati</taxon>
        <taxon>Actinomycetota</taxon>
        <taxon>Actinomycetes</taxon>
        <taxon>Glycomycetales</taxon>
        <taxon>Glycomycetaceae</taxon>
        <taxon>Natronoglycomyces</taxon>
    </lineage>
</organism>
<dbReference type="EMBL" id="CP070496">
    <property type="protein sequence ID" value="QSB04972.1"/>
    <property type="molecule type" value="Genomic_DNA"/>
</dbReference>
<dbReference type="GO" id="GO:0004252">
    <property type="term" value="F:serine-type endopeptidase activity"/>
    <property type="evidence" value="ECO:0007669"/>
    <property type="project" value="UniProtKB-UniRule"/>
</dbReference>
<dbReference type="RefSeq" id="WP_213170972.1">
    <property type="nucleotide sequence ID" value="NZ_CP070496.1"/>
</dbReference>
<keyword evidence="3 5" id="KW-0378">Hydrolase</keyword>
<keyword evidence="4 5" id="KW-0720">Serine protease</keyword>
<keyword evidence="12" id="KW-1185">Reference proteome</keyword>
<dbReference type="FunFam" id="3.40.50.200:FF:000014">
    <property type="entry name" value="Proteinase K"/>
    <property type="match status" value="1"/>
</dbReference>
<dbReference type="PROSITE" id="PS00137">
    <property type="entry name" value="SUBTILASE_HIS"/>
    <property type="match status" value="1"/>
</dbReference>
<dbReference type="KEGG" id="nav:JQS30_14590"/>
<name>A0A895XMI3_9ACTN</name>
<dbReference type="Gene3D" id="3.40.50.200">
    <property type="entry name" value="Peptidase S8/S53 domain"/>
    <property type="match status" value="1"/>
</dbReference>
<feature type="active site" description="Charge relay system" evidence="5">
    <location>
        <position position="189"/>
    </location>
</feature>
<protein>
    <submittedName>
        <fullName evidence="11">S8 family peptidase</fullName>
    </submittedName>
</protein>
<dbReference type="InterPro" id="IPR023827">
    <property type="entry name" value="Peptidase_S8_Asp-AS"/>
</dbReference>
<dbReference type="InterPro" id="IPR023828">
    <property type="entry name" value="Peptidase_S8_Ser-AS"/>
</dbReference>
<feature type="region of interest" description="Disordered" evidence="7">
    <location>
        <begin position="111"/>
        <end position="131"/>
    </location>
</feature>
<dbReference type="CDD" id="cd04077">
    <property type="entry name" value="Peptidases_S8_PCSK9_ProteinaseK_like"/>
    <property type="match status" value="1"/>
</dbReference>
<dbReference type="PROSITE" id="PS00136">
    <property type="entry name" value="SUBTILASE_ASP"/>
    <property type="match status" value="1"/>
</dbReference>
<dbReference type="InterPro" id="IPR036852">
    <property type="entry name" value="Peptidase_S8/S53_dom_sf"/>
</dbReference>
<dbReference type="SUPFAM" id="SSF54897">
    <property type="entry name" value="Protease propeptides/inhibitors"/>
    <property type="match status" value="1"/>
</dbReference>
<dbReference type="PRINTS" id="PR00723">
    <property type="entry name" value="SUBTILISIN"/>
</dbReference>
<dbReference type="PANTHER" id="PTHR43806:SF11">
    <property type="entry name" value="CEREVISIN-RELATED"/>
    <property type="match status" value="1"/>
</dbReference>
<dbReference type="AlphaFoldDB" id="A0A895XMI3"/>
<feature type="chain" id="PRO_5034206913" evidence="8">
    <location>
        <begin position="34"/>
        <end position="396"/>
    </location>
</feature>
<feature type="active site" description="Charge relay system" evidence="5">
    <location>
        <position position="156"/>
    </location>
</feature>
<reference evidence="11" key="1">
    <citation type="submission" date="2021-02" db="EMBL/GenBank/DDBJ databases">
        <title>Natronoglycomyces albus gen. nov., sp. nov, a haloalkaliphilic actinobacterium from a soda solonchak soil.</title>
        <authorList>
            <person name="Sorokin D.Y."/>
            <person name="Khijniak T.V."/>
            <person name="Zakharycheva A.P."/>
            <person name="Boueva O.V."/>
            <person name="Ariskina E.V."/>
            <person name="Hahnke R.L."/>
            <person name="Bunk B."/>
            <person name="Sproer C."/>
            <person name="Schumann P."/>
            <person name="Evtushenko L.I."/>
            <person name="Kublanov I.V."/>
        </authorList>
    </citation>
    <scope>NUCLEOTIDE SEQUENCE</scope>
    <source>
        <strain evidence="11">DSM 106290</strain>
    </source>
</reference>
<dbReference type="GO" id="GO:0006508">
    <property type="term" value="P:proteolysis"/>
    <property type="evidence" value="ECO:0007669"/>
    <property type="project" value="UniProtKB-KW"/>
</dbReference>
<dbReference type="Gene3D" id="3.30.70.80">
    <property type="entry name" value="Peptidase S8 propeptide/proteinase inhibitor I9"/>
    <property type="match status" value="1"/>
</dbReference>
<evidence type="ECO:0000313" key="11">
    <source>
        <dbReference type="EMBL" id="QSB04972.1"/>
    </source>
</evidence>
<dbReference type="InterPro" id="IPR000209">
    <property type="entry name" value="Peptidase_S8/S53_dom"/>
</dbReference>
<feature type="signal peptide" evidence="8">
    <location>
        <begin position="1"/>
        <end position="33"/>
    </location>
</feature>
<dbReference type="PANTHER" id="PTHR43806">
    <property type="entry name" value="PEPTIDASE S8"/>
    <property type="match status" value="1"/>
</dbReference>
<dbReference type="Pfam" id="PF05922">
    <property type="entry name" value="Inhibitor_I9"/>
    <property type="match status" value="1"/>
</dbReference>
<dbReference type="PROSITE" id="PS51892">
    <property type="entry name" value="SUBTILASE"/>
    <property type="match status" value="1"/>
</dbReference>
<dbReference type="InterPro" id="IPR037045">
    <property type="entry name" value="S8pro/Inhibitor_I9_sf"/>
</dbReference>
<feature type="active site" description="Charge relay system" evidence="5">
    <location>
        <position position="341"/>
    </location>
</feature>
<gene>
    <name evidence="11" type="ORF">JQS30_14590</name>
</gene>
<evidence type="ECO:0000256" key="7">
    <source>
        <dbReference type="SAM" id="MobiDB-lite"/>
    </source>
</evidence>